<reference evidence="4 5" key="1">
    <citation type="submission" date="2019-01" db="EMBL/GenBank/DDBJ databases">
        <title>Lactibacter flavus gen. nov., sp. nov., a novel bacterium of the family Propionibacteriaceae isolated from raw milk and dairy products.</title>
        <authorList>
            <person name="Huptas C."/>
            <person name="Wenning M."/>
            <person name="Breitenwieser F."/>
            <person name="Doll E."/>
            <person name="Von Neubeck M."/>
            <person name="Busse H.-J."/>
            <person name="Scherer S."/>
        </authorList>
    </citation>
    <scope>NUCLEOTIDE SEQUENCE [LARGE SCALE GENOMIC DNA]</scope>
    <source>
        <strain evidence="4 5">DSM 22130</strain>
    </source>
</reference>
<proteinExistence type="inferred from homology"/>
<evidence type="ECO:0000256" key="2">
    <source>
        <dbReference type="RuleBase" id="RU362039"/>
    </source>
</evidence>
<dbReference type="NCBIfam" id="TIGR00040">
    <property type="entry name" value="yfcE"/>
    <property type="match status" value="1"/>
</dbReference>
<evidence type="ECO:0000313" key="5">
    <source>
        <dbReference type="Proteomes" id="UP000291933"/>
    </source>
</evidence>
<dbReference type="OrthoDB" id="9785951at2"/>
<keyword evidence="5" id="KW-1185">Reference proteome</keyword>
<dbReference type="InterPro" id="IPR029052">
    <property type="entry name" value="Metallo-depent_PP-like"/>
</dbReference>
<dbReference type="Pfam" id="PF12850">
    <property type="entry name" value="Metallophos_2"/>
    <property type="match status" value="1"/>
</dbReference>
<dbReference type="EMBL" id="SDMR01000003">
    <property type="protein sequence ID" value="TBT95686.1"/>
    <property type="molecule type" value="Genomic_DNA"/>
</dbReference>
<name>A0A4Q9KM99_PROTD</name>
<dbReference type="EC" id="3.1.4.-" evidence="2"/>
<evidence type="ECO:0000259" key="3">
    <source>
        <dbReference type="Pfam" id="PF12850"/>
    </source>
</evidence>
<feature type="domain" description="Calcineurin-like phosphoesterase" evidence="3">
    <location>
        <begin position="1"/>
        <end position="154"/>
    </location>
</feature>
<keyword evidence="2" id="KW-0479">Metal-binding</keyword>
<protein>
    <recommendedName>
        <fullName evidence="2">Phosphoesterase</fullName>
        <ecNumber evidence="2">3.1.4.-</ecNumber>
    </recommendedName>
</protein>
<organism evidence="4 5">
    <name type="scientific">Propioniciclava tarda</name>
    <dbReference type="NCBI Taxonomy" id="433330"/>
    <lineage>
        <taxon>Bacteria</taxon>
        <taxon>Bacillati</taxon>
        <taxon>Actinomycetota</taxon>
        <taxon>Actinomycetes</taxon>
        <taxon>Propionibacteriales</taxon>
        <taxon>Propionibacteriaceae</taxon>
        <taxon>Propioniciclava</taxon>
    </lineage>
</organism>
<dbReference type="Gene3D" id="3.60.21.10">
    <property type="match status" value="1"/>
</dbReference>
<dbReference type="InterPro" id="IPR024654">
    <property type="entry name" value="Calcineurin-like_PHP_lpxH"/>
</dbReference>
<dbReference type="GO" id="GO:0016787">
    <property type="term" value="F:hydrolase activity"/>
    <property type="evidence" value="ECO:0007669"/>
    <property type="project" value="UniProtKB-UniRule"/>
</dbReference>
<gene>
    <name evidence="4" type="ORF">ET996_04370</name>
</gene>
<comment type="caution">
    <text evidence="4">The sequence shown here is derived from an EMBL/GenBank/DDBJ whole genome shotgun (WGS) entry which is preliminary data.</text>
</comment>
<evidence type="ECO:0000256" key="1">
    <source>
        <dbReference type="ARBA" id="ARBA00008950"/>
    </source>
</evidence>
<dbReference type="AlphaFoldDB" id="A0A4Q9KM99"/>
<comment type="cofactor">
    <cofactor evidence="2">
        <name>a divalent metal cation</name>
        <dbReference type="ChEBI" id="CHEBI:60240"/>
    </cofactor>
</comment>
<sequence length="166" mass="18197">MRVLVVSDTHAPSRWRGTPAGLADALASGPDLILHAGDVCRPEVLNGLSQWAPVRAVLGNNDGPELRRWGATPWFEETLDGLAVAMIHDSGDRTGRAGRMRRRFPDASLVIYGHSHIPWDAYDEPTGLHLFNPGSPTDPRRQPFGTFGWLTIEDGRLVASEIVRAD</sequence>
<dbReference type="InterPro" id="IPR000979">
    <property type="entry name" value="Phosphodiesterase_MJ0936/Vps29"/>
</dbReference>
<accession>A0A4Q9KM99</accession>
<dbReference type="GO" id="GO:0046872">
    <property type="term" value="F:metal ion binding"/>
    <property type="evidence" value="ECO:0007669"/>
    <property type="project" value="UniProtKB-KW"/>
</dbReference>
<dbReference type="Proteomes" id="UP000291933">
    <property type="component" value="Unassembled WGS sequence"/>
</dbReference>
<evidence type="ECO:0000313" key="4">
    <source>
        <dbReference type="EMBL" id="TBT95686.1"/>
    </source>
</evidence>
<comment type="similarity">
    <text evidence="1 2">Belongs to the metallophosphoesterase superfamily. YfcE family.</text>
</comment>
<dbReference type="SUPFAM" id="SSF56300">
    <property type="entry name" value="Metallo-dependent phosphatases"/>
    <property type="match status" value="1"/>
</dbReference>
<dbReference type="RefSeq" id="WP_131171338.1">
    <property type="nucleotide sequence ID" value="NZ_FXTL01000003.1"/>
</dbReference>